<keyword evidence="15" id="KW-1185">Reference proteome</keyword>
<evidence type="ECO:0000256" key="8">
    <source>
        <dbReference type="ARBA" id="ARBA00023133"/>
    </source>
</evidence>
<evidence type="ECO:0000256" key="7">
    <source>
        <dbReference type="ARBA" id="ARBA00023004"/>
    </source>
</evidence>
<feature type="region of interest" description="Disordered" evidence="12">
    <location>
        <begin position="324"/>
        <end position="345"/>
    </location>
</feature>
<keyword evidence="5 13" id="KW-1133">Transmembrane helix</keyword>
<evidence type="ECO:0000256" key="11">
    <source>
        <dbReference type="ARBA" id="ARBA00023444"/>
    </source>
</evidence>
<comment type="caution">
    <text evidence="14">The sequence shown here is derived from an EMBL/GenBank/DDBJ whole genome shotgun (WGS) entry which is preliminary data.</text>
</comment>
<dbReference type="GO" id="GO:0016491">
    <property type="term" value="F:oxidoreductase activity"/>
    <property type="evidence" value="ECO:0007669"/>
    <property type="project" value="UniProtKB-KW"/>
</dbReference>
<feature type="transmembrane region" description="Helical" evidence="13">
    <location>
        <begin position="153"/>
        <end position="174"/>
    </location>
</feature>
<organism evidence="14 15">
    <name type="scientific">Nocardiopsis ansamitocini</name>
    <dbReference type="NCBI Taxonomy" id="1670832"/>
    <lineage>
        <taxon>Bacteria</taxon>
        <taxon>Bacillati</taxon>
        <taxon>Actinomycetota</taxon>
        <taxon>Actinomycetes</taxon>
        <taxon>Streptosporangiales</taxon>
        <taxon>Nocardiopsidaceae</taxon>
        <taxon>Nocardiopsis</taxon>
    </lineage>
</organism>
<keyword evidence="6" id="KW-0560">Oxidoreductase</keyword>
<feature type="transmembrane region" description="Helical" evidence="13">
    <location>
        <begin position="98"/>
        <end position="117"/>
    </location>
</feature>
<keyword evidence="9 13" id="KW-0472">Membrane</keyword>
<evidence type="ECO:0000256" key="5">
    <source>
        <dbReference type="ARBA" id="ARBA00022989"/>
    </source>
</evidence>
<dbReference type="InterPro" id="IPR050450">
    <property type="entry name" value="COX15/CtaA_HemeA_synthase"/>
</dbReference>
<dbReference type="GO" id="GO:0006784">
    <property type="term" value="P:heme A biosynthetic process"/>
    <property type="evidence" value="ECO:0007669"/>
    <property type="project" value="InterPro"/>
</dbReference>
<feature type="transmembrane region" description="Helical" evidence="13">
    <location>
        <begin position="6"/>
        <end position="25"/>
    </location>
</feature>
<evidence type="ECO:0000256" key="9">
    <source>
        <dbReference type="ARBA" id="ARBA00023136"/>
    </source>
</evidence>
<sequence>MLLGQPFWVWQVALAVLGVVVLALLARTIWQPTTRSLRWWALGNIVVNSGIAVTGATVRVTSSGLGCSEWPKCTPESFVPVGVEHAALNAAIEFGNRTLTFLVLAVGVIVLVAAVRTRPKRRDLVFMAAIVPVGVLGQGVVGGITVWTDLHPAAVGSHFVLSTLVVIVTVALYVRCREPQGPLKRTVTRPLHRTATAMVPLGLVLIVAGTVVTGTGPHGGDAAAPRWGFDLEVVTRIHSVLAWAVSALAVAVVVMAIATRAPQVVRRQAWLLIAAIIVQGTIGYVQYALHLPEWLVVLHVLGSTVTWVAILRLYFATTERTAPTASGPAAEVPDAAGAAGLAPGR</sequence>
<evidence type="ECO:0000256" key="4">
    <source>
        <dbReference type="ARBA" id="ARBA00022723"/>
    </source>
</evidence>
<feature type="compositionally biased region" description="Low complexity" evidence="12">
    <location>
        <begin position="327"/>
        <end position="345"/>
    </location>
</feature>
<evidence type="ECO:0000256" key="6">
    <source>
        <dbReference type="ARBA" id="ARBA00023002"/>
    </source>
</evidence>
<feature type="transmembrane region" description="Helical" evidence="13">
    <location>
        <begin position="195"/>
        <end position="217"/>
    </location>
</feature>
<dbReference type="PANTHER" id="PTHR35457:SF1">
    <property type="entry name" value="HEME A SYNTHASE"/>
    <property type="match status" value="1"/>
</dbReference>
<proteinExistence type="predicted"/>
<feature type="transmembrane region" description="Helical" evidence="13">
    <location>
        <begin position="237"/>
        <end position="257"/>
    </location>
</feature>
<reference evidence="14" key="1">
    <citation type="submission" date="2023-02" db="EMBL/GenBank/DDBJ databases">
        <title>Nocardiopsis ansamitocini NBRC 112285.</title>
        <authorList>
            <person name="Ichikawa N."/>
            <person name="Sato H."/>
            <person name="Tonouchi N."/>
        </authorList>
    </citation>
    <scope>NUCLEOTIDE SEQUENCE</scope>
    <source>
        <strain evidence="14">NBRC 112285</strain>
    </source>
</reference>
<keyword evidence="3 13" id="KW-0812">Transmembrane</keyword>
<evidence type="ECO:0000313" key="15">
    <source>
        <dbReference type="Proteomes" id="UP001165092"/>
    </source>
</evidence>
<keyword evidence="4" id="KW-0479">Metal-binding</keyword>
<evidence type="ECO:0000256" key="13">
    <source>
        <dbReference type="SAM" id="Phobius"/>
    </source>
</evidence>
<dbReference type="Proteomes" id="UP001165092">
    <property type="component" value="Unassembled WGS sequence"/>
</dbReference>
<feature type="transmembrane region" description="Helical" evidence="13">
    <location>
        <begin position="269"/>
        <end position="289"/>
    </location>
</feature>
<feature type="transmembrane region" description="Helical" evidence="13">
    <location>
        <begin position="295"/>
        <end position="315"/>
    </location>
</feature>
<dbReference type="GO" id="GO:0016020">
    <property type="term" value="C:membrane"/>
    <property type="evidence" value="ECO:0007669"/>
    <property type="project" value="UniProtKB-SubCell"/>
</dbReference>
<feature type="transmembrane region" description="Helical" evidence="13">
    <location>
        <begin position="124"/>
        <end position="147"/>
    </location>
</feature>
<evidence type="ECO:0000256" key="10">
    <source>
        <dbReference type="ARBA" id="ARBA00023157"/>
    </source>
</evidence>
<dbReference type="PANTHER" id="PTHR35457">
    <property type="entry name" value="HEME A SYNTHASE"/>
    <property type="match status" value="1"/>
</dbReference>
<evidence type="ECO:0000256" key="1">
    <source>
        <dbReference type="ARBA" id="ARBA00004141"/>
    </source>
</evidence>
<dbReference type="AlphaFoldDB" id="A0A9W6UI14"/>
<keyword evidence="10" id="KW-1015">Disulfide bond</keyword>
<evidence type="ECO:0000256" key="12">
    <source>
        <dbReference type="SAM" id="MobiDB-lite"/>
    </source>
</evidence>
<dbReference type="Pfam" id="PF02628">
    <property type="entry name" value="COX15-CtaA"/>
    <property type="match status" value="1"/>
</dbReference>
<evidence type="ECO:0000256" key="2">
    <source>
        <dbReference type="ARBA" id="ARBA00022475"/>
    </source>
</evidence>
<dbReference type="EMBL" id="BSQG01000007">
    <property type="protein sequence ID" value="GLU49456.1"/>
    <property type="molecule type" value="Genomic_DNA"/>
</dbReference>
<dbReference type="GO" id="GO:0046872">
    <property type="term" value="F:metal ion binding"/>
    <property type="evidence" value="ECO:0007669"/>
    <property type="project" value="UniProtKB-KW"/>
</dbReference>
<evidence type="ECO:0000313" key="14">
    <source>
        <dbReference type="EMBL" id="GLU49456.1"/>
    </source>
</evidence>
<evidence type="ECO:0000256" key="3">
    <source>
        <dbReference type="ARBA" id="ARBA00022692"/>
    </source>
</evidence>
<dbReference type="InterPro" id="IPR003780">
    <property type="entry name" value="COX15/CtaA_fam"/>
</dbReference>
<keyword evidence="7" id="KW-0408">Iron</keyword>
<protein>
    <submittedName>
        <fullName evidence="14">Cytochrome b561</fullName>
    </submittedName>
</protein>
<feature type="transmembrane region" description="Helical" evidence="13">
    <location>
        <begin position="37"/>
        <end position="58"/>
    </location>
</feature>
<comment type="subcellular location">
    <subcellularLocation>
        <location evidence="1">Membrane</location>
        <topology evidence="1">Multi-pass membrane protein</topology>
    </subcellularLocation>
</comment>
<accession>A0A9W6UI14</accession>
<name>A0A9W6UI14_9ACTN</name>
<keyword evidence="2" id="KW-1003">Cell membrane</keyword>
<keyword evidence="8" id="KW-0350">Heme biosynthesis</keyword>
<gene>
    <name evidence="14" type="ORF">Nans01_38070</name>
</gene>
<comment type="pathway">
    <text evidence="11">Porphyrin-containing compound metabolism.</text>
</comment>